<keyword evidence="6" id="KW-1133">Transmembrane helix</keyword>
<dbReference type="AlphaFoldDB" id="A0AAD7NGS7"/>
<evidence type="ECO:0000256" key="10">
    <source>
        <dbReference type="ARBA" id="ARBA00023136"/>
    </source>
</evidence>
<dbReference type="FunFam" id="3.40.50.300:FF:000638">
    <property type="entry name" value="Transmembrane GTPase Fzo1, putative"/>
    <property type="match status" value="1"/>
</dbReference>
<feature type="domain" description="Dynamin-type G" evidence="13">
    <location>
        <begin position="165"/>
        <end position="431"/>
    </location>
</feature>
<dbReference type="InterPro" id="IPR027417">
    <property type="entry name" value="P-loop_NTPase"/>
</dbReference>
<protein>
    <recommendedName>
        <fullName evidence="13">Dynamin-type G domain-containing protein</fullName>
    </recommendedName>
</protein>
<organism evidence="14 15">
    <name type="scientific">Mycena metata</name>
    <dbReference type="NCBI Taxonomy" id="1033252"/>
    <lineage>
        <taxon>Eukaryota</taxon>
        <taxon>Fungi</taxon>
        <taxon>Dikarya</taxon>
        <taxon>Basidiomycota</taxon>
        <taxon>Agaricomycotina</taxon>
        <taxon>Agaricomycetes</taxon>
        <taxon>Agaricomycetidae</taxon>
        <taxon>Agaricales</taxon>
        <taxon>Marasmiineae</taxon>
        <taxon>Mycenaceae</taxon>
        <taxon>Mycena</taxon>
    </lineage>
</organism>
<dbReference type="PANTHER" id="PTHR10465">
    <property type="entry name" value="TRANSMEMBRANE GTPASE FZO1"/>
    <property type="match status" value="1"/>
</dbReference>
<evidence type="ECO:0000256" key="8">
    <source>
        <dbReference type="ARBA" id="ARBA00023128"/>
    </source>
</evidence>
<evidence type="ECO:0000256" key="2">
    <source>
        <dbReference type="ARBA" id="ARBA00022692"/>
    </source>
</evidence>
<keyword evidence="8" id="KW-0496">Mitochondrion</keyword>
<gene>
    <name evidence="14" type="ORF">B0H16DRAFT_571523</name>
</gene>
<proteinExistence type="predicted"/>
<evidence type="ECO:0000256" key="12">
    <source>
        <dbReference type="SAM" id="Coils"/>
    </source>
</evidence>
<name>A0AAD7NGS7_9AGAR</name>
<evidence type="ECO:0000313" key="14">
    <source>
        <dbReference type="EMBL" id="KAJ7760409.1"/>
    </source>
</evidence>
<keyword evidence="10" id="KW-0472">Membrane</keyword>
<evidence type="ECO:0000256" key="3">
    <source>
        <dbReference type="ARBA" id="ARBA00022741"/>
    </source>
</evidence>
<dbReference type="PROSITE" id="PS51718">
    <property type="entry name" value="G_DYNAMIN_2"/>
    <property type="match status" value="1"/>
</dbReference>
<dbReference type="Proteomes" id="UP001215598">
    <property type="component" value="Unassembled WGS sequence"/>
</dbReference>
<feature type="coiled-coil region" evidence="12">
    <location>
        <begin position="430"/>
        <end position="473"/>
    </location>
</feature>
<sequence length="820" mass="89505">MSQTYMPPRPVARADDVQEQYNQHKDRLVDAIDSTKSILADIRVFNKADWVVRYPQLRDDPSAPDSLRRSLSFADDPANHTPVRMGLTRAVTLAADVKGDEPVNPAPLSSDFHVLRLDLKLGSTSSANSASSLVSQLEKSSIAHLLDERLAASIAHIDKLRLRVQDTSSKVLVTGDLNAGKSTLVNALLRREVMPVDQQPCTTAFCEVHDATENNGVEAVHIVKEGVAYSPADESTYTVGAIEDLEEIVAEYESKGSEHLLKVYLAGKDQNSLLSNGTVNISLIDAPGLNRDSLKTTALFARQEEIDVVVFVVSAENHFTLSAKEFLFTASREKAYLFIVVNKYDMIRNKDKCRRVVLEQVKNLSPRTWEDADDLVHFVDSAGENKEGAFDEMEAALRSFVLTKRSKSKLQPVETFLLNLLSDVELLASANRLVAEAELAQARAELAEAKPVLERMRSGREKLEEGLESVEEAGVEQASAKSKKVLSDALEQVGSGKPVGGLQLPSYPGLFAVWDYARDVRRTLLESLDLSVKLAEDEARTITSAGVAQIKDLGEEHLPAGVERSRRIFMPEAMFSAVRRGKGAGNKGTLKTRAGNTVVVAGGAHGLGIGLASRPDMQETTFLDLFDVNHQFWVHFGDAQSKSSSETDSTAGALSVVGVGVGALTMVGGQAIGVRGVIEGIVRLSDFFGNETARKWALPVVGAVTIGAVVYVVLELPSSIPRTVGRRIKASVEGTDEDEKQWEAEHSVRIGRETRKVLRLASWDLRERFRGAMEERGKEVKNAEEGEKRALKAQEWFGTVGTRVGGVRVTARLGEESSEL</sequence>
<dbReference type="EMBL" id="JARKIB010000037">
    <property type="protein sequence ID" value="KAJ7760409.1"/>
    <property type="molecule type" value="Genomic_DNA"/>
</dbReference>
<dbReference type="InterPro" id="IPR045063">
    <property type="entry name" value="Dynamin_N"/>
</dbReference>
<evidence type="ECO:0000259" key="13">
    <source>
        <dbReference type="PROSITE" id="PS51718"/>
    </source>
</evidence>
<keyword evidence="7 12" id="KW-0175">Coiled coil</keyword>
<comment type="subcellular location">
    <subcellularLocation>
        <location evidence="1">Mitochondrion outer membrane</location>
        <topology evidence="1">Multi-pass membrane protein</topology>
    </subcellularLocation>
</comment>
<keyword evidence="2" id="KW-0812">Transmembrane</keyword>
<evidence type="ECO:0000313" key="15">
    <source>
        <dbReference type="Proteomes" id="UP001215598"/>
    </source>
</evidence>
<dbReference type="InterPro" id="IPR030381">
    <property type="entry name" value="G_DYNAMIN_dom"/>
</dbReference>
<dbReference type="InterPro" id="IPR027094">
    <property type="entry name" value="Mitofusin_fam"/>
</dbReference>
<reference evidence="14" key="1">
    <citation type="submission" date="2023-03" db="EMBL/GenBank/DDBJ databases">
        <title>Massive genome expansion in bonnet fungi (Mycena s.s.) driven by repeated elements and novel gene families across ecological guilds.</title>
        <authorList>
            <consortium name="Lawrence Berkeley National Laboratory"/>
            <person name="Harder C.B."/>
            <person name="Miyauchi S."/>
            <person name="Viragh M."/>
            <person name="Kuo A."/>
            <person name="Thoen E."/>
            <person name="Andreopoulos B."/>
            <person name="Lu D."/>
            <person name="Skrede I."/>
            <person name="Drula E."/>
            <person name="Henrissat B."/>
            <person name="Morin E."/>
            <person name="Kohler A."/>
            <person name="Barry K."/>
            <person name="LaButti K."/>
            <person name="Morin E."/>
            <person name="Salamov A."/>
            <person name="Lipzen A."/>
            <person name="Mereny Z."/>
            <person name="Hegedus B."/>
            <person name="Baldrian P."/>
            <person name="Stursova M."/>
            <person name="Weitz H."/>
            <person name="Taylor A."/>
            <person name="Grigoriev I.V."/>
            <person name="Nagy L.G."/>
            <person name="Martin F."/>
            <person name="Kauserud H."/>
        </authorList>
    </citation>
    <scope>NUCLEOTIDE SEQUENCE</scope>
    <source>
        <strain evidence="14">CBHHK182m</strain>
    </source>
</reference>
<dbReference type="GO" id="GO:0051646">
    <property type="term" value="P:mitochondrion localization"/>
    <property type="evidence" value="ECO:0007669"/>
    <property type="project" value="TreeGrafter"/>
</dbReference>
<comment type="catalytic activity">
    <reaction evidence="11">
        <text>GTP + H2O = GDP + phosphate + H(+)</text>
        <dbReference type="Rhea" id="RHEA:19669"/>
        <dbReference type="ChEBI" id="CHEBI:15377"/>
        <dbReference type="ChEBI" id="CHEBI:15378"/>
        <dbReference type="ChEBI" id="CHEBI:37565"/>
        <dbReference type="ChEBI" id="CHEBI:43474"/>
        <dbReference type="ChEBI" id="CHEBI:58189"/>
    </reaction>
</comment>
<dbReference type="SUPFAM" id="SSF52540">
    <property type="entry name" value="P-loop containing nucleoside triphosphate hydrolases"/>
    <property type="match status" value="1"/>
</dbReference>
<evidence type="ECO:0000256" key="5">
    <source>
        <dbReference type="ARBA" id="ARBA00022801"/>
    </source>
</evidence>
<evidence type="ECO:0000256" key="9">
    <source>
        <dbReference type="ARBA" id="ARBA00023134"/>
    </source>
</evidence>
<evidence type="ECO:0000256" key="4">
    <source>
        <dbReference type="ARBA" id="ARBA00022787"/>
    </source>
</evidence>
<keyword evidence="5" id="KW-0378">Hydrolase</keyword>
<evidence type="ECO:0000256" key="7">
    <source>
        <dbReference type="ARBA" id="ARBA00023054"/>
    </source>
</evidence>
<dbReference type="Pfam" id="PF00350">
    <property type="entry name" value="Dynamin_N"/>
    <property type="match status" value="1"/>
</dbReference>
<evidence type="ECO:0000256" key="6">
    <source>
        <dbReference type="ARBA" id="ARBA00022989"/>
    </source>
</evidence>
<keyword evidence="3" id="KW-0547">Nucleotide-binding</keyword>
<keyword evidence="9" id="KW-0342">GTP-binding</keyword>
<accession>A0AAD7NGS7</accession>
<dbReference type="GO" id="GO:0008053">
    <property type="term" value="P:mitochondrial fusion"/>
    <property type="evidence" value="ECO:0007669"/>
    <property type="project" value="TreeGrafter"/>
</dbReference>
<comment type="caution">
    <text evidence="14">The sequence shown here is derived from an EMBL/GenBank/DDBJ whole genome shotgun (WGS) entry which is preliminary data.</text>
</comment>
<dbReference type="GO" id="GO:0005525">
    <property type="term" value="F:GTP binding"/>
    <property type="evidence" value="ECO:0007669"/>
    <property type="project" value="UniProtKB-KW"/>
</dbReference>
<evidence type="ECO:0000256" key="1">
    <source>
        <dbReference type="ARBA" id="ARBA00004374"/>
    </source>
</evidence>
<dbReference type="Gene3D" id="3.40.50.300">
    <property type="entry name" value="P-loop containing nucleotide triphosphate hydrolases"/>
    <property type="match status" value="1"/>
</dbReference>
<dbReference type="GO" id="GO:0005741">
    <property type="term" value="C:mitochondrial outer membrane"/>
    <property type="evidence" value="ECO:0007669"/>
    <property type="project" value="UniProtKB-SubCell"/>
</dbReference>
<dbReference type="PANTHER" id="PTHR10465:SF0">
    <property type="entry name" value="SARCALUMENIN"/>
    <property type="match status" value="1"/>
</dbReference>
<keyword evidence="4" id="KW-1000">Mitochondrion outer membrane</keyword>
<dbReference type="GO" id="GO:0003924">
    <property type="term" value="F:GTPase activity"/>
    <property type="evidence" value="ECO:0007669"/>
    <property type="project" value="InterPro"/>
</dbReference>
<evidence type="ECO:0000256" key="11">
    <source>
        <dbReference type="ARBA" id="ARBA00048548"/>
    </source>
</evidence>
<keyword evidence="15" id="KW-1185">Reference proteome</keyword>